<protein>
    <submittedName>
        <fullName evidence="2">Methionine gamma-lyase</fullName>
    </submittedName>
</protein>
<dbReference type="Proteomes" id="UP001472866">
    <property type="component" value="Chromosome 14"/>
</dbReference>
<feature type="compositionally biased region" description="Low complexity" evidence="1">
    <location>
        <begin position="49"/>
        <end position="58"/>
    </location>
</feature>
<dbReference type="Gene3D" id="3.90.1150.60">
    <property type="entry name" value="Methioning gamme-lyase, C-terminal domain"/>
    <property type="match status" value="1"/>
</dbReference>
<name>A0AAX4PJP3_9CHLO</name>
<dbReference type="InterPro" id="IPR015421">
    <property type="entry name" value="PyrdxlP-dep_Trfase_major"/>
</dbReference>
<dbReference type="InterPro" id="IPR009651">
    <property type="entry name" value="Met_g_lyase_put"/>
</dbReference>
<dbReference type="PANTHER" id="PTHR46658">
    <property type="entry name" value="CYS OR MET METABOLISM PYRIDOXAL-PHOSPHATE-DEPENDENT ENZYME"/>
    <property type="match status" value="1"/>
</dbReference>
<dbReference type="SUPFAM" id="SSF53383">
    <property type="entry name" value="PLP-dependent transferases"/>
    <property type="match status" value="1"/>
</dbReference>
<feature type="compositionally biased region" description="Low complexity" evidence="1">
    <location>
        <begin position="68"/>
        <end position="79"/>
    </location>
</feature>
<organism evidence="2 3">
    <name type="scientific">Chloropicon roscoffensis</name>
    <dbReference type="NCBI Taxonomy" id="1461544"/>
    <lineage>
        <taxon>Eukaryota</taxon>
        <taxon>Viridiplantae</taxon>
        <taxon>Chlorophyta</taxon>
        <taxon>Chloropicophyceae</taxon>
        <taxon>Chloropicales</taxon>
        <taxon>Chloropicaceae</taxon>
        <taxon>Chloropicon</taxon>
    </lineage>
</organism>
<sequence length="494" mass="52359">MARRSARALGNVRRPGGRRLAAARPPKSRILAAPRAATDRPGLTPARTGSGRPPAGRPAEAEEEEIGRSSGLRELPSSSSGSLVWDVAEELQGEFHREDLRSARHVRRVTEAFQRNRVGGHHVQSASNGYGIGDLGREVLDAVARDLWGCEAAVVRANIVSGTHAITCGLFGALRPGDVLLSCSGHPYDTLREVVGLEGEGGSGTLVDWGVEYAAVDLVPESGVLDWDAIERGLVATKPAVCFLQRSCGYQFRPTISLAEIRRLVRLVREKGPPGCKVLVDNCYGEFVEEEEPVGPSVGADLMMGSLIKSPGGTIAPCGGYIAGKADLVASAVARLTVPGAGADNGAHLGDTNRLLLQGLYLAPAAVGEALKASRLIAHVMGRVGYEVLPSWREDRRDYVTAVKLGDRGKLLAFCEAVQASSPVGSFIRPVPGETAGYADEVVFADGTFVAGSTGEMTCDGPLREPYAVFCQGGNHWTAWAWALDEVLAKLLRL</sequence>
<reference evidence="2 3" key="1">
    <citation type="submission" date="2024-03" db="EMBL/GenBank/DDBJ databases">
        <title>Complete genome sequence of the green alga Chloropicon roscoffensis RCC1871.</title>
        <authorList>
            <person name="Lemieux C."/>
            <person name="Pombert J.-F."/>
            <person name="Otis C."/>
            <person name="Turmel M."/>
        </authorList>
    </citation>
    <scope>NUCLEOTIDE SEQUENCE [LARGE SCALE GENOMIC DNA]</scope>
    <source>
        <strain evidence="2 3">RCC1871</strain>
    </source>
</reference>
<dbReference type="EMBL" id="CP151514">
    <property type="protein sequence ID" value="WZN66122.1"/>
    <property type="molecule type" value="Genomic_DNA"/>
</dbReference>
<dbReference type="Pfam" id="PF06838">
    <property type="entry name" value="Met_gamma_lyase"/>
    <property type="match status" value="1"/>
</dbReference>
<feature type="region of interest" description="Disordered" evidence="1">
    <location>
        <begin position="1"/>
        <end position="79"/>
    </location>
</feature>
<gene>
    <name evidence="2" type="ORF">HKI87_14g76850</name>
</gene>
<accession>A0AAX4PJP3</accession>
<dbReference type="PANTHER" id="PTHR46658:SF1">
    <property type="entry name" value="CYS OR MET METABOLISM PYRIDOXAL-PHOSPHATE-DEPENDENT ENZYME"/>
    <property type="match status" value="1"/>
</dbReference>
<evidence type="ECO:0000313" key="2">
    <source>
        <dbReference type="EMBL" id="WZN66122.1"/>
    </source>
</evidence>
<dbReference type="InterPro" id="IPR015424">
    <property type="entry name" value="PyrdxlP-dep_Trfase"/>
</dbReference>
<keyword evidence="3" id="KW-1185">Reference proteome</keyword>
<evidence type="ECO:0000313" key="3">
    <source>
        <dbReference type="Proteomes" id="UP001472866"/>
    </source>
</evidence>
<proteinExistence type="predicted"/>
<dbReference type="AlphaFoldDB" id="A0AAX4PJP3"/>
<evidence type="ECO:0000256" key="1">
    <source>
        <dbReference type="SAM" id="MobiDB-lite"/>
    </source>
</evidence>
<dbReference type="Gene3D" id="3.40.640.10">
    <property type="entry name" value="Type I PLP-dependent aspartate aminotransferase-like (Major domain)"/>
    <property type="match status" value="1"/>
</dbReference>